<dbReference type="PANTHER" id="PTHR13016:SF0">
    <property type="entry name" value="AMME SYNDROME CANDIDATE GENE 1 PROTEIN"/>
    <property type="match status" value="1"/>
</dbReference>
<dbReference type="RefSeq" id="WP_330958287.1">
    <property type="nucleotide sequence ID" value="NZ_JAZGJQ010000005.1"/>
</dbReference>
<dbReference type="SUPFAM" id="SSF143447">
    <property type="entry name" value="AMMECR1-like"/>
    <property type="match status" value="1"/>
</dbReference>
<dbReference type="Gene3D" id="3.30.700.20">
    <property type="entry name" value="Hypothetical protein ph0010, domain 1"/>
    <property type="match status" value="1"/>
</dbReference>
<dbReference type="InterPro" id="IPR027485">
    <property type="entry name" value="AMMECR1_N"/>
</dbReference>
<dbReference type="Proteomes" id="UP001332931">
    <property type="component" value="Unassembled WGS sequence"/>
</dbReference>
<evidence type="ECO:0000313" key="2">
    <source>
        <dbReference type="EMBL" id="MEE6147519.1"/>
    </source>
</evidence>
<name>A0ABU7RA87_9ACTN</name>
<organism evidence="2 3">
    <name type="scientific">Olsenella absiana</name>
    <dbReference type="NCBI Taxonomy" id="3115222"/>
    <lineage>
        <taxon>Bacteria</taxon>
        <taxon>Bacillati</taxon>
        <taxon>Actinomycetota</taxon>
        <taxon>Coriobacteriia</taxon>
        <taxon>Coriobacteriales</taxon>
        <taxon>Atopobiaceae</taxon>
        <taxon>Olsenella</taxon>
    </lineage>
</organism>
<evidence type="ECO:0000313" key="3">
    <source>
        <dbReference type="Proteomes" id="UP001332931"/>
    </source>
</evidence>
<dbReference type="SUPFAM" id="SSF53213">
    <property type="entry name" value="LigB-like"/>
    <property type="match status" value="1"/>
</dbReference>
<dbReference type="Gene3D" id="3.40.830.10">
    <property type="entry name" value="LigB-like"/>
    <property type="match status" value="1"/>
</dbReference>
<feature type="domain" description="AMMECR1" evidence="1">
    <location>
        <begin position="298"/>
        <end position="470"/>
    </location>
</feature>
<evidence type="ECO:0000259" key="1">
    <source>
        <dbReference type="PROSITE" id="PS51112"/>
    </source>
</evidence>
<dbReference type="InterPro" id="IPR002733">
    <property type="entry name" value="AMMECR1_domain"/>
</dbReference>
<dbReference type="InterPro" id="IPR023473">
    <property type="entry name" value="AMMECR1"/>
</dbReference>
<dbReference type="PANTHER" id="PTHR13016">
    <property type="entry name" value="AMMECR1 HOMOLOG"/>
    <property type="match status" value="1"/>
</dbReference>
<sequence length="470" mass="50004">MAVLAAFVVPHPPLIVPEVGRGEERAIADTVAAYREVASRISALAPETLVVSTPHSVMYRDYNHVSPGAGASGSFARFGAPEARCSCAYDAPLRDELVRICEEEGLPAGTDHERDPGLDHATMIPLRFVWDAWPEGQAHPRVVRIGLSGLSAEAHYRLGRAVQRAAARTGRRVAFVASGDLSHKLKEDGPYGFAPEGPAFDERVGRDLSSGDLLDLLSIDRSLADRAAECGLRSFQIMAGALDGTEVSSELLSLEGPFGVGYAVAVLTPVGPEGASEGRRLLPRLEELGRARMAEVRAGEDALVSLARASLEAYVTGGRPAPLPEGLPAELLEARAGCFVSIKEDGELRGCIGTIAPTRASLAAEIASNAVAAGTRDPRFPPVRASELASLVYDVDVLRPSEPVESASELDPSRYGVIVSCDDGRRGLLLPDLDGIDTAEEQVSIAARKGGIDLARDSWRLERFEVVRHT</sequence>
<dbReference type="CDD" id="cd07951">
    <property type="entry name" value="ED_3B_N_AMMECR1"/>
    <property type="match status" value="1"/>
</dbReference>
<dbReference type="NCBIfam" id="TIGR04335">
    <property type="entry name" value="AmmeMemoSam_A"/>
    <property type="match status" value="1"/>
</dbReference>
<reference evidence="2 3" key="1">
    <citation type="submission" date="2024-01" db="EMBL/GenBank/DDBJ databases">
        <title>Description of Olsenella sp. nov., isolated from pig feces.</title>
        <authorList>
            <person name="Chang Y.-H."/>
        </authorList>
    </citation>
    <scope>NUCLEOTIDE SEQUENCE [LARGE SCALE GENOMIC DNA]</scope>
    <source>
        <strain evidence="2 3">YH-ols2223</strain>
    </source>
</reference>
<dbReference type="Pfam" id="PF01871">
    <property type="entry name" value="AMMECR1"/>
    <property type="match status" value="1"/>
</dbReference>
<keyword evidence="3" id="KW-1185">Reference proteome</keyword>
<proteinExistence type="predicted"/>
<dbReference type="InterPro" id="IPR027623">
    <property type="entry name" value="AmmeMemoSam_A"/>
</dbReference>
<dbReference type="Pfam" id="PF02900">
    <property type="entry name" value="LigB"/>
    <property type="match status" value="1"/>
</dbReference>
<dbReference type="EMBL" id="JAZGJQ010000005">
    <property type="protein sequence ID" value="MEE6147519.1"/>
    <property type="molecule type" value="Genomic_DNA"/>
</dbReference>
<dbReference type="InterPro" id="IPR004183">
    <property type="entry name" value="Xdiol_dOase_suB"/>
</dbReference>
<dbReference type="InterPro" id="IPR036071">
    <property type="entry name" value="AMMECR1_dom_sf"/>
</dbReference>
<comment type="caution">
    <text evidence="2">The sequence shown here is derived from an EMBL/GenBank/DDBJ whole genome shotgun (WGS) entry which is preliminary data.</text>
</comment>
<gene>
    <name evidence="2" type="primary">amrA</name>
    <name evidence="2" type="ORF">VXJ25_05890</name>
</gene>
<dbReference type="PROSITE" id="PS51112">
    <property type="entry name" value="AMMECR1"/>
    <property type="match status" value="1"/>
</dbReference>
<protein>
    <submittedName>
        <fullName evidence="2">AmmeMemoRadiSam system protein A</fullName>
    </submittedName>
</protein>
<accession>A0ABU7RA87</accession>